<feature type="domain" description="Vacuolar protein sorting-associated protein 8 central" evidence="1">
    <location>
        <begin position="4"/>
        <end position="78"/>
    </location>
</feature>
<sequence length="142" mass="16386">MIAIGNQALVFIQTTLVGDIYPYGGRLSSDLANFGRNQIIDFLSYLHPRQTGGLLYTNLRTFLHFNTRDFFNLLTMAFDNEDFLHDVHTSKRRAFCDILLRVMVDDVQFSSNQISILFNFLSRQLAKAGQQHIFVQGMLFEQ</sequence>
<gene>
    <name evidence="2" type="ORF">XAT740_LOCUS63631</name>
</gene>
<dbReference type="EMBL" id="CAJNOR010020032">
    <property type="protein sequence ID" value="CAF1690174.1"/>
    <property type="molecule type" value="Genomic_DNA"/>
</dbReference>
<evidence type="ECO:0000313" key="3">
    <source>
        <dbReference type="Proteomes" id="UP000663828"/>
    </source>
</evidence>
<protein>
    <recommendedName>
        <fullName evidence="1">Vacuolar protein sorting-associated protein 8 central domain-containing protein</fullName>
    </recommendedName>
</protein>
<dbReference type="InterPro" id="IPR025941">
    <property type="entry name" value="Vps8_central_dom"/>
</dbReference>
<keyword evidence="3" id="KW-1185">Reference proteome</keyword>
<evidence type="ECO:0000259" key="1">
    <source>
        <dbReference type="Pfam" id="PF12816"/>
    </source>
</evidence>
<proteinExistence type="predicted"/>
<comment type="caution">
    <text evidence="2">The sequence shown here is derived from an EMBL/GenBank/DDBJ whole genome shotgun (WGS) entry which is preliminary data.</text>
</comment>
<dbReference type="Pfam" id="PF12816">
    <property type="entry name" value="TPR_Vps8"/>
    <property type="match status" value="1"/>
</dbReference>
<dbReference type="Proteomes" id="UP000663828">
    <property type="component" value="Unassembled WGS sequence"/>
</dbReference>
<accession>A0A816HUN5</accession>
<feature type="non-terminal residue" evidence="2">
    <location>
        <position position="142"/>
    </location>
</feature>
<organism evidence="2 3">
    <name type="scientific">Adineta ricciae</name>
    <name type="common">Rotifer</name>
    <dbReference type="NCBI Taxonomy" id="249248"/>
    <lineage>
        <taxon>Eukaryota</taxon>
        <taxon>Metazoa</taxon>
        <taxon>Spiralia</taxon>
        <taxon>Gnathifera</taxon>
        <taxon>Rotifera</taxon>
        <taxon>Eurotatoria</taxon>
        <taxon>Bdelloidea</taxon>
        <taxon>Adinetida</taxon>
        <taxon>Adinetidae</taxon>
        <taxon>Adineta</taxon>
    </lineage>
</organism>
<name>A0A816HUN5_ADIRI</name>
<evidence type="ECO:0000313" key="2">
    <source>
        <dbReference type="EMBL" id="CAF1690174.1"/>
    </source>
</evidence>
<reference evidence="2" key="1">
    <citation type="submission" date="2021-02" db="EMBL/GenBank/DDBJ databases">
        <authorList>
            <person name="Nowell W R."/>
        </authorList>
    </citation>
    <scope>NUCLEOTIDE SEQUENCE</scope>
</reference>
<dbReference type="AlphaFoldDB" id="A0A816HUN5"/>